<keyword evidence="3" id="KW-0813">Transport</keyword>
<name>A0ABQ6BWH6_9NEIS</name>
<feature type="signal peptide" evidence="7">
    <location>
        <begin position="1"/>
        <end position="19"/>
    </location>
</feature>
<evidence type="ECO:0000313" key="9">
    <source>
        <dbReference type="Proteomes" id="UP001156836"/>
    </source>
</evidence>
<accession>A0ABQ6BWH6</accession>
<sequence>MRRMVAGTLLWLAAAGAHATQTLDVLHWWTSLSERQAANSLAGALATEQLAWRDAAIPGGAGVGAFKVLKSRVLSGHAPDVAQLIGPTIGDWAQLGLLLELDDVADDQDWQDRFFPTIWKLSRYSQHVVAVPVGIHRINNLYYRPEVFAEFGLLPPRNWAEFERVAAQLQRAGITPLAQSGEPWQVATLFETLLLSETGPAFYRRLFRLRDPADWQDIRVRRALERLRSLKRWMPQPVAQRSWDEMARGFARGDAAMWVMGDWARGELNSLGLEVDRHFGCTTVPGTAGMHLYSVDTFAMLSGGYVKLRQQEAFARLAASVPVQLAYNRIKGSVPVRRDIDPAQLDPCSRQSWQTFGRGDAVQAPSIVHRMATDEAMKDAIIAQVYRYFSEDQIPAPEVQRRLAAISRALK</sequence>
<dbReference type="Gene3D" id="3.40.190.10">
    <property type="entry name" value="Periplasmic binding protein-like II"/>
    <property type="match status" value="2"/>
</dbReference>
<dbReference type="EMBL" id="BSOZ01000020">
    <property type="protein sequence ID" value="GLS04552.1"/>
    <property type="molecule type" value="Genomic_DNA"/>
</dbReference>
<feature type="chain" id="PRO_5047204759" description="Probable sugar-binding periplasmic protein" evidence="7">
    <location>
        <begin position="20"/>
        <end position="411"/>
    </location>
</feature>
<dbReference type="InterPro" id="IPR050490">
    <property type="entry name" value="Bact_solute-bd_prot1"/>
</dbReference>
<evidence type="ECO:0000313" key="8">
    <source>
        <dbReference type="EMBL" id="GLS04552.1"/>
    </source>
</evidence>
<dbReference type="PANTHER" id="PTHR43649:SF28">
    <property type="entry name" value="BINDING PROTEIN COMPONENT OF ABC SUGAR TRANSPORTER-RELATED"/>
    <property type="match status" value="1"/>
</dbReference>
<evidence type="ECO:0000256" key="7">
    <source>
        <dbReference type="SAM" id="SignalP"/>
    </source>
</evidence>
<comment type="caution">
    <text evidence="8">The sequence shown here is derived from an EMBL/GenBank/DDBJ whole genome shotgun (WGS) entry which is preliminary data.</text>
</comment>
<dbReference type="SUPFAM" id="SSF53850">
    <property type="entry name" value="Periplasmic binding protein-like II"/>
    <property type="match status" value="1"/>
</dbReference>
<organism evidence="8 9">
    <name type="scientific">Chitiniphilus shinanonensis</name>
    <dbReference type="NCBI Taxonomy" id="553088"/>
    <lineage>
        <taxon>Bacteria</taxon>
        <taxon>Pseudomonadati</taxon>
        <taxon>Pseudomonadota</taxon>
        <taxon>Betaproteobacteria</taxon>
        <taxon>Neisseriales</taxon>
        <taxon>Chitinibacteraceae</taxon>
        <taxon>Chitiniphilus</taxon>
    </lineage>
</organism>
<evidence type="ECO:0000256" key="6">
    <source>
        <dbReference type="ARBA" id="ARBA00049753"/>
    </source>
</evidence>
<evidence type="ECO:0000256" key="2">
    <source>
        <dbReference type="ARBA" id="ARBA00008520"/>
    </source>
</evidence>
<dbReference type="Pfam" id="PF01547">
    <property type="entry name" value="SBP_bac_1"/>
    <property type="match status" value="1"/>
</dbReference>
<dbReference type="PANTHER" id="PTHR43649">
    <property type="entry name" value="ARABINOSE-BINDING PROTEIN-RELATED"/>
    <property type="match status" value="1"/>
</dbReference>
<gene>
    <name evidence="8" type="ORF">GCM10007860_16990</name>
</gene>
<keyword evidence="4 7" id="KW-0732">Signal</keyword>
<comment type="function">
    <text evidence="5">Part of a binding-protein-dependent transport system for a sugar.</text>
</comment>
<keyword evidence="9" id="KW-1185">Reference proteome</keyword>
<evidence type="ECO:0000256" key="3">
    <source>
        <dbReference type="ARBA" id="ARBA00022448"/>
    </source>
</evidence>
<comment type="similarity">
    <text evidence="2">Belongs to the bacterial solute-binding protein 1 family.</text>
</comment>
<protein>
    <recommendedName>
        <fullName evidence="6">Probable sugar-binding periplasmic protein</fullName>
    </recommendedName>
</protein>
<dbReference type="Proteomes" id="UP001156836">
    <property type="component" value="Unassembled WGS sequence"/>
</dbReference>
<evidence type="ECO:0000256" key="4">
    <source>
        <dbReference type="ARBA" id="ARBA00022729"/>
    </source>
</evidence>
<evidence type="ECO:0000256" key="1">
    <source>
        <dbReference type="ARBA" id="ARBA00004418"/>
    </source>
</evidence>
<evidence type="ECO:0000256" key="5">
    <source>
        <dbReference type="ARBA" id="ARBA00049629"/>
    </source>
</evidence>
<dbReference type="InterPro" id="IPR006059">
    <property type="entry name" value="SBP"/>
</dbReference>
<reference evidence="9" key="1">
    <citation type="journal article" date="2019" name="Int. J. Syst. Evol. Microbiol.">
        <title>The Global Catalogue of Microorganisms (GCM) 10K type strain sequencing project: providing services to taxonomists for standard genome sequencing and annotation.</title>
        <authorList>
            <consortium name="The Broad Institute Genomics Platform"/>
            <consortium name="The Broad Institute Genome Sequencing Center for Infectious Disease"/>
            <person name="Wu L."/>
            <person name="Ma J."/>
        </authorList>
    </citation>
    <scope>NUCLEOTIDE SEQUENCE [LARGE SCALE GENOMIC DNA]</scope>
    <source>
        <strain evidence="9">NBRC 104970</strain>
    </source>
</reference>
<proteinExistence type="inferred from homology"/>
<comment type="subcellular location">
    <subcellularLocation>
        <location evidence="1">Periplasm</location>
    </subcellularLocation>
</comment>